<dbReference type="Gene3D" id="3.90.550.10">
    <property type="entry name" value="Spore Coat Polysaccharide Biosynthesis Protein SpsA, Chain A"/>
    <property type="match status" value="1"/>
</dbReference>
<evidence type="ECO:0000313" key="2">
    <source>
        <dbReference type="EMBL" id="SHH47567.1"/>
    </source>
</evidence>
<evidence type="ECO:0000313" key="3">
    <source>
        <dbReference type="Proteomes" id="UP000184000"/>
    </source>
</evidence>
<dbReference type="PANTHER" id="PTHR10859">
    <property type="entry name" value="GLYCOSYL TRANSFERASE"/>
    <property type="match status" value="1"/>
</dbReference>
<dbReference type="PANTHER" id="PTHR10859:SF91">
    <property type="entry name" value="DOLICHYL-PHOSPHATE BETA-GLUCOSYLTRANSFERASE"/>
    <property type="match status" value="1"/>
</dbReference>
<dbReference type="EMBL" id="FQXA01000007">
    <property type="protein sequence ID" value="SHH47567.1"/>
    <property type="molecule type" value="Genomic_DNA"/>
</dbReference>
<dbReference type="RefSeq" id="WP_417781072.1">
    <property type="nucleotide sequence ID" value="NZ_FQXA01000007.1"/>
</dbReference>
<accession>A0A1M5T9X9</accession>
<dbReference type="SUPFAM" id="SSF53448">
    <property type="entry name" value="Nucleotide-diphospho-sugar transferases"/>
    <property type="match status" value="1"/>
</dbReference>
<feature type="domain" description="Glycosyltransferase 2-like" evidence="1">
    <location>
        <begin position="36"/>
        <end position="162"/>
    </location>
</feature>
<reference evidence="2 3" key="1">
    <citation type="submission" date="2016-11" db="EMBL/GenBank/DDBJ databases">
        <authorList>
            <person name="Jaros S."/>
            <person name="Januszkiewicz K."/>
            <person name="Wedrychowicz H."/>
        </authorList>
    </citation>
    <scope>NUCLEOTIDE SEQUENCE [LARGE SCALE GENOMIC DNA]</scope>
    <source>
        <strain evidence="2 3">DSM 18231</strain>
    </source>
</reference>
<dbReference type="GO" id="GO:0016740">
    <property type="term" value="F:transferase activity"/>
    <property type="evidence" value="ECO:0007669"/>
    <property type="project" value="UniProtKB-KW"/>
</dbReference>
<sequence length="274" mass="30621">MTMLTPLEPAMATVPVKDSPQQLSLAIDEDWFKPCAVVPVYNHEASLPGVVRALLAEDLQCVLVDDGSSPAAAAVIDELAEQPSVHLLRHRRNQGKGAAVASGLREASRLGFSHALQVDADGQHDLSGVPLFLDRASQAPDALICGYPQYDSSVPKGRLYARYLTHVWVWINTLSLSIRDSMCGFRVYPLQPALALLDSTKVGQRMDFDTEILVRLHWRQQPMVWLPTRVHYPADGVSHFRLWRDNLLISSMHARLFGGMLMRAPALLWRRWRG</sequence>
<dbReference type="Pfam" id="PF00535">
    <property type="entry name" value="Glycos_transf_2"/>
    <property type="match status" value="1"/>
</dbReference>
<organism evidence="2 3">
    <name type="scientific">Stutzerimonas xanthomarina DSM 18231</name>
    <dbReference type="NCBI Taxonomy" id="1403346"/>
    <lineage>
        <taxon>Bacteria</taxon>
        <taxon>Pseudomonadati</taxon>
        <taxon>Pseudomonadota</taxon>
        <taxon>Gammaproteobacteria</taxon>
        <taxon>Pseudomonadales</taxon>
        <taxon>Pseudomonadaceae</taxon>
        <taxon>Stutzerimonas</taxon>
    </lineage>
</organism>
<dbReference type="GeneID" id="98636682"/>
<dbReference type="Proteomes" id="UP000184000">
    <property type="component" value="Unassembled WGS sequence"/>
</dbReference>
<dbReference type="GO" id="GO:0006487">
    <property type="term" value="P:protein N-linked glycosylation"/>
    <property type="evidence" value="ECO:0007669"/>
    <property type="project" value="TreeGrafter"/>
</dbReference>
<protein>
    <submittedName>
        <fullName evidence="2">Glycosyltransferase involved in cell wall bisynthesis</fullName>
    </submittedName>
</protein>
<dbReference type="InterPro" id="IPR001173">
    <property type="entry name" value="Glyco_trans_2-like"/>
</dbReference>
<dbReference type="CDD" id="cd04179">
    <property type="entry name" value="DPM_DPG-synthase_like"/>
    <property type="match status" value="1"/>
</dbReference>
<proteinExistence type="predicted"/>
<name>A0A1M5T9X9_9GAMM</name>
<keyword evidence="2" id="KW-0808">Transferase</keyword>
<evidence type="ECO:0000259" key="1">
    <source>
        <dbReference type="Pfam" id="PF00535"/>
    </source>
</evidence>
<dbReference type="AlphaFoldDB" id="A0A1M5T9X9"/>
<gene>
    <name evidence="2" type="ORF">SAMN02744645_3848</name>
</gene>
<dbReference type="InterPro" id="IPR029044">
    <property type="entry name" value="Nucleotide-diphossugar_trans"/>
</dbReference>